<dbReference type="GO" id="GO:0043161">
    <property type="term" value="P:proteasome-mediated ubiquitin-dependent protein catabolic process"/>
    <property type="evidence" value="ECO:0007669"/>
    <property type="project" value="TreeGrafter"/>
</dbReference>
<dbReference type="OMA" id="HAMSIKT"/>
<evidence type="ECO:0000256" key="5">
    <source>
        <dbReference type="ARBA" id="ARBA00075094"/>
    </source>
</evidence>
<reference evidence="8" key="3">
    <citation type="submission" date="2025-09" db="UniProtKB">
        <authorList>
            <consortium name="Ensembl"/>
        </authorList>
    </citation>
    <scope>IDENTIFICATION</scope>
</reference>
<name>U3IMU9_ANAPP</name>
<dbReference type="FunFam" id="3.40.140.10:FF:000009">
    <property type="entry name" value="26S proteasome non-ATPase regulatory subunit 7"/>
    <property type="match status" value="1"/>
</dbReference>
<dbReference type="GO" id="GO:0005838">
    <property type="term" value="C:proteasome regulatory particle"/>
    <property type="evidence" value="ECO:0007669"/>
    <property type="project" value="Ensembl"/>
</dbReference>
<organism evidence="8 9">
    <name type="scientific">Anas platyrhynchos platyrhynchos</name>
    <name type="common">Northern mallard</name>
    <dbReference type="NCBI Taxonomy" id="8840"/>
    <lineage>
        <taxon>Eukaryota</taxon>
        <taxon>Metazoa</taxon>
        <taxon>Chordata</taxon>
        <taxon>Craniata</taxon>
        <taxon>Vertebrata</taxon>
        <taxon>Euteleostomi</taxon>
        <taxon>Archelosauria</taxon>
        <taxon>Archosauria</taxon>
        <taxon>Dinosauria</taxon>
        <taxon>Saurischia</taxon>
        <taxon>Theropoda</taxon>
        <taxon>Coelurosauria</taxon>
        <taxon>Aves</taxon>
        <taxon>Neognathae</taxon>
        <taxon>Galloanserae</taxon>
        <taxon>Anseriformes</taxon>
        <taxon>Anatidae</taxon>
        <taxon>Anatinae</taxon>
        <taxon>Anas</taxon>
    </lineage>
</organism>
<dbReference type="GeneTree" id="ENSGT00950000183073"/>
<dbReference type="CDD" id="cd08062">
    <property type="entry name" value="MPN_RPN7_8"/>
    <property type="match status" value="1"/>
</dbReference>
<comment type="subunit">
    <text evidence="3">Component of the 19S proteasome regulatory particle complex. The 26S proteasome consists of a 20S core particle (CP) and two 19S regulatory subunits (RP). The regulatory particle is made of a lid composed of 9 subunits including PSMD7, a base containing 6 ATPases and few additional components. Within the complex, PSMD7 interacts with subunit PSMD4 through their respective MPN domain. Interacts with TRIM5.</text>
</comment>
<dbReference type="GO" id="GO:0042803">
    <property type="term" value="F:protein homodimerization activity"/>
    <property type="evidence" value="ECO:0007669"/>
    <property type="project" value="Ensembl"/>
</dbReference>
<dbReference type="Proteomes" id="UP000016666">
    <property type="component" value="Chromosome 12"/>
</dbReference>
<dbReference type="InterPro" id="IPR024969">
    <property type="entry name" value="EIF3F/CSN6-like_C"/>
</dbReference>
<accession>U3IMU9</accession>
<gene>
    <name evidence="8" type="primary">PSMD7</name>
</gene>
<dbReference type="GO" id="GO:0008237">
    <property type="term" value="F:metallopeptidase activity"/>
    <property type="evidence" value="ECO:0007669"/>
    <property type="project" value="InterPro"/>
</dbReference>
<dbReference type="InterPro" id="IPR033858">
    <property type="entry name" value="MPN_RPN7_8"/>
</dbReference>
<comment type="similarity">
    <text evidence="1">Belongs to the peptidase M67A family.</text>
</comment>
<feature type="region of interest" description="Disordered" evidence="6">
    <location>
        <begin position="351"/>
        <end position="392"/>
    </location>
</feature>
<dbReference type="HOGENOM" id="CLU_027018_3_0_1"/>
<proteinExistence type="inferred from homology"/>
<evidence type="ECO:0000256" key="3">
    <source>
        <dbReference type="ARBA" id="ARBA00065322"/>
    </source>
</evidence>
<feature type="domain" description="MPN" evidence="7">
    <location>
        <begin position="77"/>
        <end position="214"/>
    </location>
</feature>
<dbReference type="AlphaFoldDB" id="U3IMU9"/>
<dbReference type="Pfam" id="PF01398">
    <property type="entry name" value="JAB"/>
    <property type="match status" value="1"/>
</dbReference>
<evidence type="ECO:0000259" key="7">
    <source>
        <dbReference type="PROSITE" id="PS50249"/>
    </source>
</evidence>
<dbReference type="Ensembl" id="ENSAPLT00000009254.2">
    <property type="protein sequence ID" value="ENSAPLP00000008572.2"/>
    <property type="gene ID" value="ENSAPLG00000008872.2"/>
</dbReference>
<feature type="region of interest" description="Disordered" evidence="6">
    <location>
        <begin position="1"/>
        <end position="24"/>
    </location>
</feature>
<dbReference type="PANTHER" id="PTHR10540">
    <property type="entry name" value="EUKARYOTIC TRANSLATION INITIATION FACTOR 3 SUBUNIT F-RELATED"/>
    <property type="match status" value="1"/>
</dbReference>
<dbReference type="PROSITE" id="PS50249">
    <property type="entry name" value="MPN"/>
    <property type="match status" value="1"/>
</dbReference>
<reference evidence="8 9" key="1">
    <citation type="submission" date="2017-10" db="EMBL/GenBank/DDBJ databases">
        <title>A new Pekin duck reference genome.</title>
        <authorList>
            <person name="Hou Z.-C."/>
            <person name="Zhou Z.-K."/>
            <person name="Zhu F."/>
            <person name="Hou S.-S."/>
        </authorList>
    </citation>
    <scope>NUCLEOTIDE SEQUENCE [LARGE SCALE GENOMIC DNA]</scope>
</reference>
<dbReference type="STRING" id="8840.ENSAPLP00000008572"/>
<dbReference type="Gene3D" id="3.40.140.10">
    <property type="entry name" value="Cytidine Deaminase, domain 2"/>
    <property type="match status" value="1"/>
</dbReference>
<keyword evidence="2" id="KW-0647">Proteasome</keyword>
<evidence type="ECO:0000256" key="2">
    <source>
        <dbReference type="ARBA" id="ARBA00022942"/>
    </source>
</evidence>
<evidence type="ECO:0000256" key="1">
    <source>
        <dbReference type="ARBA" id="ARBA00008568"/>
    </source>
</evidence>
<reference evidence="8" key="2">
    <citation type="submission" date="2025-08" db="UniProtKB">
        <authorList>
            <consortium name="Ensembl"/>
        </authorList>
    </citation>
    <scope>IDENTIFICATION</scope>
</reference>
<dbReference type="Pfam" id="PF13012">
    <property type="entry name" value="MitMem_reg"/>
    <property type="match status" value="1"/>
</dbReference>
<evidence type="ECO:0000256" key="6">
    <source>
        <dbReference type="SAM" id="MobiDB-lite"/>
    </source>
</evidence>
<dbReference type="PANTHER" id="PTHR10540:SF7">
    <property type="entry name" value="26S PROTEASOME NON-ATPASE REGULATORY SUBUNIT 7"/>
    <property type="match status" value="1"/>
</dbReference>
<evidence type="ECO:0000313" key="9">
    <source>
        <dbReference type="Proteomes" id="UP000016666"/>
    </source>
</evidence>
<dbReference type="InterPro" id="IPR037518">
    <property type="entry name" value="MPN"/>
</dbReference>
<protein>
    <recommendedName>
        <fullName evidence="4">26S proteasome non-ATPase regulatory subunit 7</fullName>
    </recommendedName>
    <alternativeName>
        <fullName evidence="5">26S proteasome regulatory subunit RPN8</fullName>
    </alternativeName>
</protein>
<keyword evidence="9" id="KW-1185">Reference proteome</keyword>
<dbReference type="InterPro" id="IPR000555">
    <property type="entry name" value="JAMM/MPN+_dom"/>
</dbReference>
<evidence type="ECO:0000256" key="4">
    <source>
        <dbReference type="ARBA" id="ARBA00071765"/>
    </source>
</evidence>
<evidence type="ECO:0000313" key="8">
    <source>
        <dbReference type="Ensembl" id="ENSAPLP00000008572.2"/>
    </source>
</evidence>
<dbReference type="SMART" id="SM00232">
    <property type="entry name" value="JAB_MPN"/>
    <property type="match status" value="1"/>
</dbReference>
<sequence>MGSAGSSSRCPRAPRALPRDTAPRPAPCHCGTGFGSQCTRAAFFNVNQRSVAIQAALCAGPPALGGLHDWGAAAAPLLPSPRGARCRGSPLSPFRIGKVGNQKRVVGVLLGSWQKKILDVSNSFAVPFDEDDKDDTVWFLDHDYLENMYGMFKKVNARERIVGWYHTGPKLHKNDIAINELMKRYCPNSVLVIIDVKPKDLGLPTEAYISVEEVHDDGTPTSKTFEHVTSEIGAEEAEEVGVEHLLRDIKDTTVGTLSQRITNQVHGLKGLNSKLLDIRSYLEKVAMGKLPINHQIIYHLQDVFNLLPDVNLQEFVKAFYLKTNDQMVVVYLASLIRSVVALHNLINNKIANRDAEKKEGQEKEESKKERKDEKEKDKEKSDVKKEEKKDKK</sequence>